<dbReference type="AlphaFoldDB" id="A0A8J3QBN5"/>
<feature type="transmembrane region" description="Helical" evidence="5">
    <location>
        <begin position="182"/>
        <end position="199"/>
    </location>
</feature>
<dbReference type="GO" id="GO:0005886">
    <property type="term" value="C:plasma membrane"/>
    <property type="evidence" value="ECO:0007669"/>
    <property type="project" value="TreeGrafter"/>
</dbReference>
<evidence type="ECO:0000256" key="4">
    <source>
        <dbReference type="ARBA" id="ARBA00023136"/>
    </source>
</evidence>
<comment type="caution">
    <text evidence="6">The sequence shown here is derived from an EMBL/GenBank/DDBJ whole genome shotgun (WGS) entry which is preliminary data.</text>
</comment>
<evidence type="ECO:0000256" key="1">
    <source>
        <dbReference type="ARBA" id="ARBA00004141"/>
    </source>
</evidence>
<dbReference type="InterPro" id="IPR001807">
    <property type="entry name" value="ClC"/>
</dbReference>
<sequence>MRLLKQLVPAVVVGIASALVLWLVDYLADPLLHDLLWSHLPSWLDISSSSPWWIFAVLTATGAAVGLVVWLVPGHAGPNPATVDLMHPPGPIGEVPSLLLAAILALAGGVSLGPEFPVLGANAALAVALGARLTPRIPAASWAGLAMAATIGALFGAPIAAALMLTEAFAQNPSEEPLWDRLFAPLAAAAAGGLTYLAITGGSTMSLSLPPYPGFRWGDIVAACLIAVISSLIALAAIWVFPRLFALFQTLRHPMLMLTAGGIVLGVLGAIGGEITMFKGLDQMAELTKEYPTLSSASLAIIAGIKLIAMLVAATAGFRGGRIFPTVFIGVALGMLANSLFSSVPVGMAVACSILGLVLVITRSGWLAIFLAAVVVPNPSILVIICVAVLPAWLLTRGAREMIAGDTVAA</sequence>
<accession>A0A8J3QBN5</accession>
<comment type="subcellular location">
    <subcellularLocation>
        <location evidence="1">Membrane</location>
        <topology evidence="1">Multi-pass membrane protein</topology>
    </subcellularLocation>
</comment>
<dbReference type="Pfam" id="PF00654">
    <property type="entry name" value="Voltage_CLC"/>
    <property type="match status" value="1"/>
</dbReference>
<dbReference type="SUPFAM" id="SSF81340">
    <property type="entry name" value="Clc chloride channel"/>
    <property type="match status" value="1"/>
</dbReference>
<organism evidence="6 7">
    <name type="scientific">Rhizocola hellebori</name>
    <dbReference type="NCBI Taxonomy" id="1392758"/>
    <lineage>
        <taxon>Bacteria</taxon>
        <taxon>Bacillati</taxon>
        <taxon>Actinomycetota</taxon>
        <taxon>Actinomycetes</taxon>
        <taxon>Micromonosporales</taxon>
        <taxon>Micromonosporaceae</taxon>
        <taxon>Rhizocola</taxon>
    </lineage>
</organism>
<dbReference type="PANTHER" id="PTHR43427:SF9">
    <property type="entry name" value="ION-TRANSPORT PROTEIN YFEO-RELATED"/>
    <property type="match status" value="1"/>
</dbReference>
<evidence type="ECO:0000256" key="2">
    <source>
        <dbReference type="ARBA" id="ARBA00022692"/>
    </source>
</evidence>
<feature type="transmembrane region" description="Helical" evidence="5">
    <location>
        <begin position="294"/>
        <end position="317"/>
    </location>
</feature>
<feature type="transmembrane region" description="Helical" evidence="5">
    <location>
        <begin position="220"/>
        <end position="241"/>
    </location>
</feature>
<dbReference type="Gene3D" id="1.10.3080.10">
    <property type="entry name" value="Clc chloride channel"/>
    <property type="match status" value="1"/>
</dbReference>
<reference evidence="6" key="1">
    <citation type="submission" date="2021-01" db="EMBL/GenBank/DDBJ databases">
        <title>Whole genome shotgun sequence of Rhizocola hellebori NBRC 109834.</title>
        <authorList>
            <person name="Komaki H."/>
            <person name="Tamura T."/>
        </authorList>
    </citation>
    <scope>NUCLEOTIDE SEQUENCE</scope>
    <source>
        <strain evidence="6">NBRC 109834</strain>
    </source>
</reference>
<dbReference type="Proteomes" id="UP000612899">
    <property type="component" value="Unassembled WGS sequence"/>
</dbReference>
<dbReference type="NCBIfam" id="NF002971">
    <property type="entry name" value="PRK03655.1"/>
    <property type="match status" value="1"/>
</dbReference>
<feature type="transmembrane region" description="Helical" evidence="5">
    <location>
        <begin position="7"/>
        <end position="28"/>
    </location>
</feature>
<dbReference type="RefSeq" id="WP_203910402.1">
    <property type="nucleotide sequence ID" value="NZ_BONY01000028.1"/>
</dbReference>
<evidence type="ECO:0000313" key="7">
    <source>
        <dbReference type="Proteomes" id="UP000612899"/>
    </source>
</evidence>
<feature type="transmembrane region" description="Helical" evidence="5">
    <location>
        <begin position="145"/>
        <end position="170"/>
    </location>
</feature>
<keyword evidence="2 5" id="KW-0812">Transmembrane</keyword>
<feature type="transmembrane region" description="Helical" evidence="5">
    <location>
        <begin position="52"/>
        <end position="72"/>
    </location>
</feature>
<evidence type="ECO:0000256" key="3">
    <source>
        <dbReference type="ARBA" id="ARBA00022989"/>
    </source>
</evidence>
<proteinExistence type="predicted"/>
<keyword evidence="4 5" id="KW-0472">Membrane</keyword>
<dbReference type="CDD" id="cd00400">
    <property type="entry name" value="Voltage_gated_ClC"/>
    <property type="match status" value="1"/>
</dbReference>
<dbReference type="EMBL" id="BONY01000028">
    <property type="protein sequence ID" value="GIH06591.1"/>
    <property type="molecule type" value="Genomic_DNA"/>
</dbReference>
<protein>
    <submittedName>
        <fullName evidence="6">Putative ion-transport protein</fullName>
    </submittedName>
</protein>
<dbReference type="PRINTS" id="PR00762">
    <property type="entry name" value="CLCHANNEL"/>
</dbReference>
<dbReference type="InterPro" id="IPR014743">
    <property type="entry name" value="Cl-channel_core"/>
</dbReference>
<evidence type="ECO:0000313" key="6">
    <source>
        <dbReference type="EMBL" id="GIH06591.1"/>
    </source>
</evidence>
<evidence type="ECO:0000256" key="5">
    <source>
        <dbReference type="SAM" id="Phobius"/>
    </source>
</evidence>
<keyword evidence="3 5" id="KW-1133">Transmembrane helix</keyword>
<dbReference type="InterPro" id="IPR050368">
    <property type="entry name" value="ClC-type_chloride_channel"/>
</dbReference>
<feature type="transmembrane region" description="Helical" evidence="5">
    <location>
        <begin position="348"/>
        <end position="373"/>
    </location>
</feature>
<dbReference type="PANTHER" id="PTHR43427">
    <property type="entry name" value="CHLORIDE CHANNEL PROTEIN CLC-E"/>
    <property type="match status" value="1"/>
</dbReference>
<keyword evidence="7" id="KW-1185">Reference proteome</keyword>
<feature type="transmembrane region" description="Helical" evidence="5">
    <location>
        <begin position="379"/>
        <end position="396"/>
    </location>
</feature>
<name>A0A8J3QBN5_9ACTN</name>
<gene>
    <name evidence="6" type="ORF">Rhe02_46580</name>
</gene>
<feature type="transmembrane region" description="Helical" evidence="5">
    <location>
        <begin position="92"/>
        <end position="110"/>
    </location>
</feature>
<feature type="transmembrane region" description="Helical" evidence="5">
    <location>
        <begin position="253"/>
        <end position="273"/>
    </location>
</feature>
<dbReference type="GO" id="GO:0015108">
    <property type="term" value="F:chloride transmembrane transporter activity"/>
    <property type="evidence" value="ECO:0007669"/>
    <property type="project" value="InterPro"/>
</dbReference>